<feature type="domain" description="PAP-associated" evidence="11">
    <location>
        <begin position="277"/>
        <end position="338"/>
    </location>
</feature>
<dbReference type="Gene3D" id="3.30.460.10">
    <property type="entry name" value="Beta Polymerase, domain 2"/>
    <property type="match status" value="1"/>
</dbReference>
<dbReference type="GO" id="GO:0005737">
    <property type="term" value="C:cytoplasm"/>
    <property type="evidence" value="ECO:0007669"/>
    <property type="project" value="UniProtKB-SubCell"/>
</dbReference>
<keyword evidence="6" id="KW-0963">Cytoplasm</keyword>
<comment type="similarity">
    <text evidence="4">Belongs to the DNA polymerase type-B-like family.</text>
</comment>
<evidence type="ECO:0000256" key="4">
    <source>
        <dbReference type="ARBA" id="ARBA00008593"/>
    </source>
</evidence>
<keyword evidence="8" id="KW-0479">Metal-binding</keyword>
<sequence length="1171" mass="128348">MATTFAPSPLQTSSRQQFLTPHSPPQQQRRLVSRQRFIQDFSQCLFEFVIQLLPTAEEMAVKEDVRKLLERLIRTIEPDSRLLSFGSSANGFSLKNSDMDLCCLIDSGERLNAADLVTMVGDLLERETKFHVKPLPHARIPIVKLNLDPSSALPFGIACDIGFENRLALENTRLLMCYASIDPARVRTMVLFLKVWSKRRKINSPYKGTLSSYGYVLLVIYFLVHVKNPPVLPNLQQMPPLRPISEEESHLNGYNIWFFDDIELLRQRWKSSNTDTVADLLIDFFKFYSRDFAYNTGVASIRAGLLKKEDKGWLSEPSDYGTARERNRLCIEDPFETDFNVARCVTKDGLYTIRGEFMRASRILQARPERAILALAQLCEERKDESLGPPPPQARSTGPPRLASVPPQTPYTVGSSPMRVPVPAPEELASRKLSQISSPTSPTPSSPNDSPGPLTTAKDVPLRLPIDKLDHMAPIRSKWTSPPPPEAPEEDRSAYEDRLGQSLAFATVPRGPRPREYSYASSNNSDIVTDDERQSIAESDDVRSVQSFVEEGAVHYSREYRERERQLASLHAQQAALQQRLQQQYGIDPSSSGLNGGLPVNSRLEGGVDIKMISRLRGRPAARVAQQVHSNNASGGRTAPNDENRGFTPPPRMDTHTPRRSMSFPVRNPNRFSLPAMSMVATNPLAASAYQTHLSPTVGQMSPRYVLQAAAEAQAQANVYYEAVPPRDRMYRAAGSYSTFSSPDMSFDEEEALHSRAFARLCGNGGQSPSRSPPESGRESPIVIRRNKSNQSEVGMEEPVAGPSRLPIDAPVPTSPHLDQGRGERMYSHHHSHSNATITAPTPPANVHHFSVPASIPMSTPSGSTLGPRHSNSQSQSRSRSPPFLPTQRNPPHPYTYPAQYPSPRMGAANLPPRLRADRERSLGLASHAGVPDQRVLSAQAQAQAEVMQLRSEPHAHAHAHLRSNSPFASHSLSSGSASPPMSCNSSQYAPSSSPLSTSPPSPARSELKSEREIGGVGVVSPLRSPIPMLDEPVTLPDVQELHEKIGADTPVPVVVTPAPASSPVPPAPSASPAPPASPQQPELKDTEVLSLVKSKTEPLEAKPPIPVQHRSDSVETVIDEVKSQPVVGAPRVLVTESSPVLERGAEDVPEGSKPQGVTLGVAGKDLPLDR</sequence>
<proteinExistence type="inferred from homology"/>
<feature type="region of interest" description="Disordered" evidence="10">
    <location>
        <begin position="1"/>
        <end position="25"/>
    </location>
</feature>
<feature type="compositionally biased region" description="Pro residues" evidence="10">
    <location>
        <begin position="1061"/>
        <end position="1079"/>
    </location>
</feature>
<dbReference type="GO" id="GO:0046872">
    <property type="term" value="F:metal ion binding"/>
    <property type="evidence" value="ECO:0007669"/>
    <property type="project" value="UniProtKB-KW"/>
</dbReference>
<evidence type="ECO:0000313" key="14">
    <source>
        <dbReference type="Proteomes" id="UP000313359"/>
    </source>
</evidence>
<feature type="region of interest" description="Disordered" evidence="10">
    <location>
        <begin position="383"/>
        <end position="495"/>
    </location>
</feature>
<feature type="region of interest" description="Disordered" evidence="10">
    <location>
        <begin position="761"/>
        <end position="911"/>
    </location>
</feature>
<dbReference type="PANTHER" id="PTHR12271:SF40">
    <property type="entry name" value="POLY(A) RNA POLYMERASE GLD2"/>
    <property type="match status" value="1"/>
</dbReference>
<feature type="compositionally biased region" description="Low complexity" evidence="10">
    <location>
        <begin position="768"/>
        <end position="781"/>
    </location>
</feature>
<protein>
    <recommendedName>
        <fullName evidence="5">polynucleotide adenylyltransferase</fullName>
        <ecNumber evidence="5">2.7.7.19</ecNumber>
    </recommendedName>
</protein>
<feature type="region of interest" description="Disordered" evidence="10">
    <location>
        <begin position="506"/>
        <end position="525"/>
    </location>
</feature>
<dbReference type="Proteomes" id="UP000313359">
    <property type="component" value="Unassembled WGS sequence"/>
</dbReference>
<feature type="compositionally biased region" description="Low complexity" evidence="10">
    <location>
        <begin position="871"/>
        <end position="881"/>
    </location>
</feature>
<keyword evidence="9" id="KW-0460">Magnesium</keyword>
<dbReference type="Pfam" id="PF03828">
    <property type="entry name" value="PAP_assoc"/>
    <property type="match status" value="1"/>
</dbReference>
<feature type="domain" description="Poly(A) RNA polymerase mitochondrial-like central palm" evidence="12">
    <location>
        <begin position="45"/>
        <end position="179"/>
    </location>
</feature>
<comment type="cofactor">
    <cofactor evidence="2">
        <name>Mg(2+)</name>
        <dbReference type="ChEBI" id="CHEBI:18420"/>
    </cofactor>
</comment>
<keyword evidence="14" id="KW-1185">Reference proteome</keyword>
<dbReference type="Pfam" id="PF22600">
    <property type="entry name" value="MTPAP-like_central"/>
    <property type="match status" value="1"/>
</dbReference>
<evidence type="ECO:0000256" key="7">
    <source>
        <dbReference type="ARBA" id="ARBA00022679"/>
    </source>
</evidence>
<feature type="compositionally biased region" description="Low complexity" evidence="10">
    <location>
        <begin position="1050"/>
        <end position="1060"/>
    </location>
</feature>
<dbReference type="SUPFAM" id="SSF81631">
    <property type="entry name" value="PAP/OAS1 substrate-binding domain"/>
    <property type="match status" value="1"/>
</dbReference>
<evidence type="ECO:0000256" key="9">
    <source>
        <dbReference type="ARBA" id="ARBA00022842"/>
    </source>
</evidence>
<comment type="cofactor">
    <cofactor evidence="1">
        <name>Mn(2+)</name>
        <dbReference type="ChEBI" id="CHEBI:29035"/>
    </cofactor>
</comment>
<dbReference type="EMBL" id="ML122264">
    <property type="protein sequence ID" value="RPD60751.1"/>
    <property type="molecule type" value="Genomic_DNA"/>
</dbReference>
<gene>
    <name evidence="13" type="ORF">L227DRAFT_610853</name>
</gene>
<dbReference type="SUPFAM" id="SSF81301">
    <property type="entry name" value="Nucleotidyltransferase"/>
    <property type="match status" value="1"/>
</dbReference>
<name>A0A5C2SAN9_9APHY</name>
<evidence type="ECO:0000256" key="5">
    <source>
        <dbReference type="ARBA" id="ARBA00012388"/>
    </source>
</evidence>
<comment type="subcellular location">
    <subcellularLocation>
        <location evidence="3">Cytoplasm</location>
    </subcellularLocation>
</comment>
<feature type="compositionally biased region" description="Pro residues" evidence="10">
    <location>
        <begin position="883"/>
        <end position="895"/>
    </location>
</feature>
<dbReference type="PANTHER" id="PTHR12271">
    <property type="entry name" value="POLY A POLYMERASE CID PAP -RELATED"/>
    <property type="match status" value="1"/>
</dbReference>
<evidence type="ECO:0000256" key="1">
    <source>
        <dbReference type="ARBA" id="ARBA00001936"/>
    </source>
</evidence>
<reference evidence="13" key="1">
    <citation type="journal article" date="2018" name="Genome Biol. Evol.">
        <title>Genomics and development of Lentinus tigrinus, a white-rot wood-decaying mushroom with dimorphic fruiting bodies.</title>
        <authorList>
            <person name="Wu B."/>
            <person name="Xu Z."/>
            <person name="Knudson A."/>
            <person name="Carlson A."/>
            <person name="Chen N."/>
            <person name="Kovaka S."/>
            <person name="LaButti K."/>
            <person name="Lipzen A."/>
            <person name="Pennachio C."/>
            <person name="Riley R."/>
            <person name="Schakwitz W."/>
            <person name="Umezawa K."/>
            <person name="Ohm R.A."/>
            <person name="Grigoriev I.V."/>
            <person name="Nagy L.G."/>
            <person name="Gibbons J."/>
            <person name="Hibbett D."/>
        </authorList>
    </citation>
    <scope>NUCLEOTIDE SEQUENCE [LARGE SCALE GENOMIC DNA]</scope>
    <source>
        <strain evidence="13">ALCF2SS1-6</strain>
    </source>
</reference>
<dbReference type="GO" id="GO:0010605">
    <property type="term" value="P:negative regulation of macromolecule metabolic process"/>
    <property type="evidence" value="ECO:0007669"/>
    <property type="project" value="UniProtKB-ARBA"/>
</dbReference>
<dbReference type="GO" id="GO:1990817">
    <property type="term" value="F:poly(A) RNA polymerase activity"/>
    <property type="evidence" value="ECO:0007669"/>
    <property type="project" value="UniProtKB-EC"/>
</dbReference>
<evidence type="ECO:0000256" key="2">
    <source>
        <dbReference type="ARBA" id="ARBA00001946"/>
    </source>
</evidence>
<dbReference type="InterPro" id="IPR054708">
    <property type="entry name" value="MTPAP-like_central"/>
</dbReference>
<dbReference type="Gene3D" id="1.10.1410.10">
    <property type="match status" value="1"/>
</dbReference>
<evidence type="ECO:0000259" key="12">
    <source>
        <dbReference type="Pfam" id="PF22600"/>
    </source>
</evidence>
<accession>A0A5C2SAN9</accession>
<evidence type="ECO:0000313" key="13">
    <source>
        <dbReference type="EMBL" id="RPD60751.1"/>
    </source>
</evidence>
<feature type="region of interest" description="Disordered" evidence="10">
    <location>
        <begin position="1139"/>
        <end position="1171"/>
    </location>
</feature>
<dbReference type="InterPro" id="IPR043519">
    <property type="entry name" value="NT_sf"/>
</dbReference>
<feature type="compositionally biased region" description="Low complexity" evidence="10">
    <location>
        <begin position="966"/>
        <end position="997"/>
    </location>
</feature>
<evidence type="ECO:0000256" key="10">
    <source>
        <dbReference type="SAM" id="MobiDB-lite"/>
    </source>
</evidence>
<evidence type="ECO:0000256" key="8">
    <source>
        <dbReference type="ARBA" id="ARBA00022723"/>
    </source>
</evidence>
<dbReference type="InterPro" id="IPR002058">
    <property type="entry name" value="PAP_assoc"/>
</dbReference>
<feature type="region of interest" description="Disordered" evidence="10">
    <location>
        <begin position="621"/>
        <end position="666"/>
    </location>
</feature>
<feature type="region of interest" description="Disordered" evidence="10">
    <location>
        <begin position="940"/>
        <end position="1114"/>
    </location>
</feature>
<evidence type="ECO:0000259" key="11">
    <source>
        <dbReference type="Pfam" id="PF03828"/>
    </source>
</evidence>
<dbReference type="GO" id="GO:0031123">
    <property type="term" value="P:RNA 3'-end processing"/>
    <property type="evidence" value="ECO:0007669"/>
    <property type="project" value="TreeGrafter"/>
</dbReference>
<keyword evidence="7" id="KW-0808">Transferase</keyword>
<evidence type="ECO:0000256" key="3">
    <source>
        <dbReference type="ARBA" id="ARBA00004496"/>
    </source>
</evidence>
<dbReference type="STRING" id="1328759.A0A5C2SAN9"/>
<evidence type="ECO:0000256" key="6">
    <source>
        <dbReference type="ARBA" id="ARBA00022490"/>
    </source>
</evidence>
<dbReference type="CDD" id="cd05402">
    <property type="entry name" value="NT_PAP_TUTase"/>
    <property type="match status" value="1"/>
</dbReference>
<organism evidence="13 14">
    <name type="scientific">Lentinus tigrinus ALCF2SS1-6</name>
    <dbReference type="NCBI Taxonomy" id="1328759"/>
    <lineage>
        <taxon>Eukaryota</taxon>
        <taxon>Fungi</taxon>
        <taxon>Dikarya</taxon>
        <taxon>Basidiomycota</taxon>
        <taxon>Agaricomycotina</taxon>
        <taxon>Agaricomycetes</taxon>
        <taxon>Polyporales</taxon>
        <taxon>Polyporaceae</taxon>
        <taxon>Lentinus</taxon>
    </lineage>
</organism>
<dbReference type="EC" id="2.7.7.19" evidence="5"/>
<dbReference type="OrthoDB" id="407432at2759"/>
<dbReference type="AlphaFoldDB" id="A0A5C2SAN9"/>